<dbReference type="EMBL" id="JBHMEY010000011">
    <property type="protein sequence ID" value="MFB9095858.1"/>
    <property type="molecule type" value="Genomic_DNA"/>
</dbReference>
<sequence>MYKPKNRTFNYNPRFSNENHADTNDDSSSKKDFIPKRKGIHKQNRKVKTTQSISTLILLLVLLLIGMFVLNSYIE</sequence>
<proteinExistence type="predicted"/>
<organism evidence="3 4">
    <name type="scientific">Flavobacterium jumunjinense</name>
    <dbReference type="NCBI Taxonomy" id="998845"/>
    <lineage>
        <taxon>Bacteria</taxon>
        <taxon>Pseudomonadati</taxon>
        <taxon>Bacteroidota</taxon>
        <taxon>Flavobacteriia</taxon>
        <taxon>Flavobacteriales</taxon>
        <taxon>Flavobacteriaceae</taxon>
        <taxon>Flavobacterium</taxon>
    </lineage>
</organism>
<feature type="compositionally biased region" description="Polar residues" evidence="1">
    <location>
        <begin position="7"/>
        <end position="16"/>
    </location>
</feature>
<protein>
    <submittedName>
        <fullName evidence="3">Uncharacterized protein</fullName>
    </submittedName>
</protein>
<evidence type="ECO:0000256" key="2">
    <source>
        <dbReference type="SAM" id="Phobius"/>
    </source>
</evidence>
<evidence type="ECO:0000313" key="3">
    <source>
        <dbReference type="EMBL" id="MFB9095858.1"/>
    </source>
</evidence>
<accession>A0ABV5GKE7</accession>
<dbReference type="RefSeq" id="WP_236453316.1">
    <property type="nucleotide sequence ID" value="NZ_CBCSGE010000028.1"/>
</dbReference>
<gene>
    <name evidence="3" type="ORF">ACFFVF_04975</name>
</gene>
<dbReference type="Proteomes" id="UP001589607">
    <property type="component" value="Unassembled WGS sequence"/>
</dbReference>
<feature type="compositionally biased region" description="Basic and acidic residues" evidence="1">
    <location>
        <begin position="17"/>
        <end position="35"/>
    </location>
</feature>
<keyword evidence="2" id="KW-0812">Transmembrane</keyword>
<evidence type="ECO:0000256" key="1">
    <source>
        <dbReference type="SAM" id="MobiDB-lite"/>
    </source>
</evidence>
<feature type="compositionally biased region" description="Basic residues" evidence="1">
    <location>
        <begin position="36"/>
        <end position="45"/>
    </location>
</feature>
<keyword evidence="2" id="KW-1133">Transmembrane helix</keyword>
<feature type="region of interest" description="Disordered" evidence="1">
    <location>
        <begin position="1"/>
        <end position="45"/>
    </location>
</feature>
<comment type="caution">
    <text evidence="3">The sequence shown here is derived from an EMBL/GenBank/DDBJ whole genome shotgun (WGS) entry which is preliminary data.</text>
</comment>
<reference evidence="3 4" key="1">
    <citation type="submission" date="2024-09" db="EMBL/GenBank/DDBJ databases">
        <authorList>
            <person name="Sun Q."/>
            <person name="Mori K."/>
        </authorList>
    </citation>
    <scope>NUCLEOTIDE SEQUENCE [LARGE SCALE GENOMIC DNA]</scope>
    <source>
        <strain evidence="3 4">CECT 7955</strain>
    </source>
</reference>
<feature type="transmembrane region" description="Helical" evidence="2">
    <location>
        <begin position="53"/>
        <end position="74"/>
    </location>
</feature>
<evidence type="ECO:0000313" key="4">
    <source>
        <dbReference type="Proteomes" id="UP001589607"/>
    </source>
</evidence>
<keyword evidence="4" id="KW-1185">Reference proteome</keyword>
<name>A0ABV5GKE7_9FLAO</name>
<keyword evidence="2" id="KW-0472">Membrane</keyword>